<dbReference type="OrthoDB" id="662803at2"/>
<gene>
    <name evidence="1" type="ORF">A3860_26455</name>
</gene>
<organism evidence="1 2">
    <name type="scientific">Niastella vici</name>
    <dbReference type="NCBI Taxonomy" id="1703345"/>
    <lineage>
        <taxon>Bacteria</taxon>
        <taxon>Pseudomonadati</taxon>
        <taxon>Bacteroidota</taxon>
        <taxon>Chitinophagia</taxon>
        <taxon>Chitinophagales</taxon>
        <taxon>Chitinophagaceae</taxon>
        <taxon>Niastella</taxon>
    </lineage>
</organism>
<dbReference type="AlphaFoldDB" id="A0A1V9FX90"/>
<dbReference type="RefSeq" id="WP_081148272.1">
    <property type="nucleotide sequence ID" value="NZ_LVYD01000048.1"/>
</dbReference>
<keyword evidence="2" id="KW-1185">Reference proteome</keyword>
<accession>A0A1V9FX90</accession>
<comment type="caution">
    <text evidence="1">The sequence shown here is derived from an EMBL/GenBank/DDBJ whole genome shotgun (WGS) entry which is preliminary data.</text>
</comment>
<dbReference type="Proteomes" id="UP000192796">
    <property type="component" value="Unassembled WGS sequence"/>
</dbReference>
<sequence length="189" mass="20616">MAHSNNSLVTGKFSGTLGKELVFREWDGKTVVAKAPKRRKGKPTPEQAETQEKFLIASRYARGIIRNPDRSMAEAYAAVLKPRQNVYSRALEDYISPPVIKNINTRNYKGKAGDKIVGLAIDDFRVVSVRVEIYAADGKLLEEGNAELSFNGVDFTYTATQVNNGLAGSKIKAIATDVPGNEGILVVSL</sequence>
<evidence type="ECO:0000313" key="2">
    <source>
        <dbReference type="Proteomes" id="UP000192796"/>
    </source>
</evidence>
<dbReference type="EMBL" id="LVYD01000048">
    <property type="protein sequence ID" value="OQP62856.1"/>
    <property type="molecule type" value="Genomic_DNA"/>
</dbReference>
<evidence type="ECO:0000313" key="1">
    <source>
        <dbReference type="EMBL" id="OQP62856.1"/>
    </source>
</evidence>
<reference evidence="1 2" key="1">
    <citation type="submission" date="2016-03" db="EMBL/GenBank/DDBJ databases">
        <title>Niastella vici sp. nov., isolated from farmland soil.</title>
        <authorList>
            <person name="Chen L."/>
            <person name="Wang D."/>
            <person name="Yang S."/>
            <person name="Wang G."/>
        </authorList>
    </citation>
    <scope>NUCLEOTIDE SEQUENCE [LARGE SCALE GENOMIC DNA]</scope>
    <source>
        <strain evidence="1 2">DJ57</strain>
    </source>
</reference>
<protein>
    <submittedName>
        <fullName evidence="1">Uncharacterized protein</fullName>
    </submittedName>
</protein>
<proteinExistence type="predicted"/>
<name>A0A1V9FX90_9BACT</name>